<dbReference type="AlphaFoldDB" id="A0A7G5C658"/>
<dbReference type="RefSeq" id="WP_182300981.1">
    <property type="nucleotide sequence ID" value="NZ_CP041969.1"/>
</dbReference>
<dbReference type="InterPro" id="IPR004360">
    <property type="entry name" value="Glyas_Fos-R_dOase_dom"/>
</dbReference>
<evidence type="ECO:0000259" key="1">
    <source>
        <dbReference type="PROSITE" id="PS51819"/>
    </source>
</evidence>
<dbReference type="Pfam" id="PF00903">
    <property type="entry name" value="Glyoxalase"/>
    <property type="match status" value="1"/>
</dbReference>
<proteinExistence type="predicted"/>
<dbReference type="InterPro" id="IPR037523">
    <property type="entry name" value="VOC_core"/>
</dbReference>
<evidence type="ECO:0000313" key="2">
    <source>
        <dbReference type="EMBL" id="QMV44692.1"/>
    </source>
</evidence>
<protein>
    <submittedName>
        <fullName evidence="2">VOC family protein</fullName>
    </submittedName>
</protein>
<keyword evidence="3" id="KW-1185">Reference proteome</keyword>
<dbReference type="CDD" id="cd06587">
    <property type="entry name" value="VOC"/>
    <property type="match status" value="1"/>
</dbReference>
<dbReference type="InterPro" id="IPR029068">
    <property type="entry name" value="Glyas_Bleomycin-R_OHBP_Dase"/>
</dbReference>
<organism evidence="2 3">
    <name type="scientific">Cohnella cholangitidis</name>
    <dbReference type="NCBI Taxonomy" id="2598458"/>
    <lineage>
        <taxon>Bacteria</taxon>
        <taxon>Bacillati</taxon>
        <taxon>Bacillota</taxon>
        <taxon>Bacilli</taxon>
        <taxon>Bacillales</taxon>
        <taxon>Paenibacillaceae</taxon>
        <taxon>Cohnella</taxon>
    </lineage>
</organism>
<dbReference type="Gene3D" id="3.10.180.10">
    <property type="entry name" value="2,3-Dihydroxybiphenyl 1,2-Dioxygenase, domain 1"/>
    <property type="match status" value="1"/>
</dbReference>
<dbReference type="Proteomes" id="UP000515679">
    <property type="component" value="Chromosome"/>
</dbReference>
<gene>
    <name evidence="2" type="ORF">FPL14_28615</name>
</gene>
<reference evidence="2 3" key="1">
    <citation type="submission" date="2019-07" db="EMBL/GenBank/DDBJ databases">
        <authorList>
            <person name="Kim J.K."/>
            <person name="Cheong H.-M."/>
            <person name="Choi Y."/>
            <person name="Hwang K.J."/>
            <person name="Lee S."/>
            <person name="Choi C."/>
        </authorList>
    </citation>
    <scope>NUCLEOTIDE SEQUENCE [LARGE SCALE GENOMIC DNA]</scope>
    <source>
        <strain evidence="2 3">KS 22</strain>
    </source>
</reference>
<dbReference type="EMBL" id="CP041969">
    <property type="protein sequence ID" value="QMV44692.1"/>
    <property type="molecule type" value="Genomic_DNA"/>
</dbReference>
<feature type="domain" description="VOC" evidence="1">
    <location>
        <begin position="5"/>
        <end position="121"/>
    </location>
</feature>
<name>A0A7G5C658_9BACL</name>
<accession>A0A7G5C658</accession>
<evidence type="ECO:0000313" key="3">
    <source>
        <dbReference type="Proteomes" id="UP000515679"/>
    </source>
</evidence>
<dbReference type="KEGG" id="cchl:FPL14_28615"/>
<dbReference type="PROSITE" id="PS51819">
    <property type="entry name" value="VOC"/>
    <property type="match status" value="1"/>
</dbReference>
<dbReference type="SUPFAM" id="SSF54593">
    <property type="entry name" value="Glyoxalase/Bleomycin resistance protein/Dihydroxybiphenyl dioxygenase"/>
    <property type="match status" value="1"/>
</dbReference>
<sequence length="124" mass="14136">MVKPLINFIMIRTSRLIDIRDFYEGLGLELIEERHGNGPIHYSYEQDRLVVEIYPGAEGNLPGWKDAGSVMLGFYVEGINGLIEKLIQLKGKLISKPSETERGVRAVLEDPDGRRIELIERRIT</sequence>